<organism evidence="1 2">
    <name type="scientific">Shinella lacus</name>
    <dbReference type="NCBI Taxonomy" id="2654216"/>
    <lineage>
        <taxon>Bacteria</taxon>
        <taxon>Pseudomonadati</taxon>
        <taxon>Pseudomonadota</taxon>
        <taxon>Alphaproteobacteria</taxon>
        <taxon>Hyphomicrobiales</taxon>
        <taxon>Rhizobiaceae</taxon>
        <taxon>Shinella</taxon>
    </lineage>
</organism>
<reference evidence="1" key="1">
    <citation type="submission" date="2021-07" db="EMBL/GenBank/DDBJ databases">
        <title>Shinella sp. nov., a novel member of the genus Shinella from water.</title>
        <authorList>
            <person name="Deng Y."/>
        </authorList>
    </citation>
    <scope>NUCLEOTIDE SEQUENCE</scope>
    <source>
        <strain evidence="1">CPCC 100929</strain>
    </source>
</reference>
<accession>A0ABT1R9H8</accession>
<keyword evidence="2" id="KW-1185">Reference proteome</keyword>
<evidence type="ECO:0000313" key="2">
    <source>
        <dbReference type="Proteomes" id="UP000996601"/>
    </source>
</evidence>
<dbReference type="RefSeq" id="WP_256118473.1">
    <property type="nucleotide sequence ID" value="NZ_WHSB02000006.1"/>
</dbReference>
<sequence>MGRLAGDSIARQQRRTWKERVRQAREDKAAWGNLPAAPFAVLGAARRQMALLWWLCGDTGPSVTVGARGMPPLTPDMRVLIRKGYLKLARHGSYMPANTLRRDNVLTITPAGQQALAAAHVTEAEKNYIIAARKNGMLR</sequence>
<comment type="caution">
    <text evidence="1">The sequence shown here is derived from an EMBL/GenBank/DDBJ whole genome shotgun (WGS) entry which is preliminary data.</text>
</comment>
<protein>
    <submittedName>
        <fullName evidence="1">Uncharacterized protein</fullName>
    </submittedName>
</protein>
<evidence type="ECO:0000313" key="1">
    <source>
        <dbReference type="EMBL" id="MCQ4631839.1"/>
    </source>
</evidence>
<gene>
    <name evidence="1" type="ORF">GB927_017450</name>
</gene>
<dbReference type="Proteomes" id="UP000996601">
    <property type="component" value="Unassembled WGS sequence"/>
</dbReference>
<proteinExistence type="predicted"/>
<name>A0ABT1R9H8_9HYPH</name>
<dbReference type="EMBL" id="WHSB02000006">
    <property type="protein sequence ID" value="MCQ4631839.1"/>
    <property type="molecule type" value="Genomic_DNA"/>
</dbReference>